<keyword evidence="11" id="KW-1185">Reference proteome</keyword>
<keyword evidence="4" id="KW-0934">Plastid</keyword>
<protein>
    <submittedName>
        <fullName evidence="10">Protein RETICULATA, chloroplastic</fullName>
    </submittedName>
</protein>
<dbReference type="AlphaFoldDB" id="A0A445LZK2"/>
<name>A0A445LZK2_GLYSO</name>
<dbReference type="GO" id="GO:0099402">
    <property type="term" value="P:plant organ development"/>
    <property type="evidence" value="ECO:0007669"/>
    <property type="project" value="TreeGrafter"/>
</dbReference>
<evidence type="ECO:0000313" key="11">
    <source>
        <dbReference type="Proteomes" id="UP000289340"/>
    </source>
</evidence>
<gene>
    <name evidence="10" type="ORF">D0Y65_000638</name>
</gene>
<evidence type="ECO:0000313" key="10">
    <source>
        <dbReference type="EMBL" id="RZC28747.1"/>
    </source>
</evidence>
<organism evidence="10 11">
    <name type="scientific">Glycine soja</name>
    <name type="common">Wild soybean</name>
    <dbReference type="NCBI Taxonomy" id="3848"/>
    <lineage>
        <taxon>Eukaryota</taxon>
        <taxon>Viridiplantae</taxon>
        <taxon>Streptophyta</taxon>
        <taxon>Embryophyta</taxon>
        <taxon>Tracheophyta</taxon>
        <taxon>Spermatophyta</taxon>
        <taxon>Magnoliopsida</taxon>
        <taxon>eudicotyledons</taxon>
        <taxon>Gunneridae</taxon>
        <taxon>Pentapetalae</taxon>
        <taxon>rosids</taxon>
        <taxon>fabids</taxon>
        <taxon>Fabales</taxon>
        <taxon>Fabaceae</taxon>
        <taxon>Papilionoideae</taxon>
        <taxon>50 kb inversion clade</taxon>
        <taxon>NPAAA clade</taxon>
        <taxon>indigoferoid/millettioid clade</taxon>
        <taxon>Phaseoleae</taxon>
        <taxon>Glycine</taxon>
        <taxon>Glycine subgen. Soja</taxon>
    </lineage>
</organism>
<comment type="subcellular location">
    <subcellularLocation>
        <location evidence="1">Plastid</location>
        <location evidence="1">Chloroplast membrane</location>
        <topology evidence="1">Multi-pass membrane protein</topology>
    </subcellularLocation>
</comment>
<evidence type="ECO:0000256" key="4">
    <source>
        <dbReference type="ARBA" id="ARBA00022640"/>
    </source>
</evidence>
<accession>A0A445LZK2</accession>
<reference evidence="10 11" key="1">
    <citation type="submission" date="2018-09" db="EMBL/GenBank/DDBJ databases">
        <title>A high-quality reference genome of wild soybean provides a powerful tool to mine soybean genomes.</title>
        <authorList>
            <person name="Xie M."/>
            <person name="Chung C.Y.L."/>
            <person name="Li M.-W."/>
            <person name="Wong F.-L."/>
            <person name="Chan T.-F."/>
            <person name="Lam H.-M."/>
        </authorList>
    </citation>
    <scope>NUCLEOTIDE SEQUENCE [LARGE SCALE GENOMIC DNA]</scope>
    <source>
        <strain evidence="11">cv. W05</strain>
        <tissue evidence="10">Hypocotyl of etiolated seedlings</tissue>
    </source>
</reference>
<dbReference type="PANTHER" id="PTHR31038:SF10">
    <property type="entry name" value="OS04G0524400 PROTEIN"/>
    <property type="match status" value="1"/>
</dbReference>
<dbReference type="EMBL" id="QZWG01000001">
    <property type="protein sequence ID" value="RZC28747.1"/>
    <property type="molecule type" value="Genomic_DNA"/>
</dbReference>
<comment type="similarity">
    <text evidence="2">Belongs to the RETICULATA family.</text>
</comment>
<keyword evidence="8 9" id="KW-0472">Membrane</keyword>
<evidence type="ECO:0000256" key="7">
    <source>
        <dbReference type="ARBA" id="ARBA00022989"/>
    </source>
</evidence>
<comment type="caution">
    <text evidence="10">The sequence shown here is derived from an EMBL/GenBank/DDBJ whole genome shotgun (WGS) entry which is preliminary data.</text>
</comment>
<evidence type="ECO:0000256" key="8">
    <source>
        <dbReference type="ARBA" id="ARBA00023136"/>
    </source>
</evidence>
<sequence length="76" mass="8638">MKFKKRGKDFWVEFELYLADLLVGLVVNVALVGMLAPYARSLIIKTSEEDIPVPPLVKSASLWGMILFCLKILHDF</sequence>
<evidence type="ECO:0000256" key="9">
    <source>
        <dbReference type="SAM" id="Phobius"/>
    </source>
</evidence>
<evidence type="ECO:0000256" key="5">
    <source>
        <dbReference type="ARBA" id="ARBA00022692"/>
    </source>
</evidence>
<keyword evidence="5 9" id="KW-0812">Transmembrane</keyword>
<dbReference type="PANTHER" id="PTHR31038">
    <property type="entry name" value="EXPRESSED PROTEIN-RELATED"/>
    <property type="match status" value="1"/>
</dbReference>
<keyword evidence="6" id="KW-0809">Transit peptide</keyword>
<proteinExistence type="inferred from homology"/>
<dbReference type="Proteomes" id="UP000289340">
    <property type="component" value="Chromosome 1"/>
</dbReference>
<feature type="transmembrane region" description="Helical" evidence="9">
    <location>
        <begin position="16"/>
        <end position="36"/>
    </location>
</feature>
<keyword evidence="7 9" id="KW-1133">Transmembrane helix</keyword>
<dbReference type="InterPro" id="IPR021825">
    <property type="entry name" value="RETICULATA-related"/>
</dbReference>
<evidence type="ECO:0000256" key="6">
    <source>
        <dbReference type="ARBA" id="ARBA00022946"/>
    </source>
</evidence>
<keyword evidence="3" id="KW-0150">Chloroplast</keyword>
<evidence type="ECO:0000256" key="3">
    <source>
        <dbReference type="ARBA" id="ARBA00022528"/>
    </source>
</evidence>
<evidence type="ECO:0000256" key="1">
    <source>
        <dbReference type="ARBA" id="ARBA00004508"/>
    </source>
</evidence>
<evidence type="ECO:0000256" key="2">
    <source>
        <dbReference type="ARBA" id="ARBA00010793"/>
    </source>
</evidence>
<dbReference type="GO" id="GO:0009706">
    <property type="term" value="C:chloroplast inner membrane"/>
    <property type="evidence" value="ECO:0007669"/>
    <property type="project" value="TreeGrafter"/>
</dbReference>
<dbReference type="Pfam" id="PF11891">
    <property type="entry name" value="RETICULATA-like"/>
    <property type="match status" value="1"/>
</dbReference>